<dbReference type="EMBL" id="CP022983">
    <property type="protein sequence ID" value="ASV68521.1"/>
    <property type="molecule type" value="Genomic_DNA"/>
</dbReference>
<dbReference type="NCBIfam" id="NF033536">
    <property type="entry name" value="lasso_PqqD_Bac"/>
    <property type="match status" value="1"/>
</dbReference>
<dbReference type="InterPro" id="IPR041881">
    <property type="entry name" value="PqqD_sf"/>
</dbReference>
<dbReference type="AlphaFoldDB" id="A0A248TK41"/>
<reference evidence="1 2" key="1">
    <citation type="submission" date="2017-08" db="EMBL/GenBank/DDBJ databases">
        <title>Complete Genome Sequence of Bacillus kochii Oregon-R-modENCODE STRAIN BDGP4, isolated from Drosophila melanogaster gut.</title>
        <authorList>
            <person name="Wan K.H."/>
            <person name="Yu C."/>
            <person name="Park S."/>
            <person name="Hammonds A.S."/>
            <person name="Booth B.W."/>
            <person name="Celniker S.E."/>
        </authorList>
    </citation>
    <scope>NUCLEOTIDE SEQUENCE [LARGE SCALE GENOMIC DNA]</scope>
    <source>
        <strain evidence="1 2">BDGP4</strain>
    </source>
</reference>
<dbReference type="Gene3D" id="1.10.10.1150">
    <property type="entry name" value="Coenzyme PQQ synthesis protein D (PqqD)"/>
    <property type="match status" value="1"/>
</dbReference>
<dbReference type="Proteomes" id="UP000215137">
    <property type="component" value="Chromosome"/>
</dbReference>
<accession>A0A248TK41</accession>
<name>A0A248TK41_9BACI</name>
<dbReference type="InterPro" id="IPR008792">
    <property type="entry name" value="PQQD"/>
</dbReference>
<dbReference type="RefSeq" id="WP_095372091.1">
    <property type="nucleotide sequence ID" value="NZ_CP022983.1"/>
</dbReference>
<sequence length="99" mass="11230">MITKKPLSINDIVKQVSGNMVSDMNGEKVMLNIENGKYYNLGVIGGEIWGKMQEGVLISSLIVQMQAEYEVEQIKCEEEVFSFLDQLLKEGLIEVHQHE</sequence>
<evidence type="ECO:0000313" key="2">
    <source>
        <dbReference type="Proteomes" id="UP000215137"/>
    </source>
</evidence>
<evidence type="ECO:0000313" key="1">
    <source>
        <dbReference type="EMBL" id="ASV68521.1"/>
    </source>
</evidence>
<protein>
    <submittedName>
        <fullName evidence="1">PqqD family protein</fullName>
    </submittedName>
</protein>
<dbReference type="Pfam" id="PF05402">
    <property type="entry name" value="PqqD"/>
    <property type="match status" value="1"/>
</dbReference>
<organism evidence="1 2">
    <name type="scientific">Cytobacillus kochii</name>
    <dbReference type="NCBI Taxonomy" id="859143"/>
    <lineage>
        <taxon>Bacteria</taxon>
        <taxon>Bacillati</taxon>
        <taxon>Bacillota</taxon>
        <taxon>Bacilli</taxon>
        <taxon>Bacillales</taxon>
        <taxon>Bacillaceae</taxon>
        <taxon>Cytobacillus</taxon>
    </lineage>
</organism>
<keyword evidence="2" id="KW-1185">Reference proteome</keyword>
<dbReference type="KEGG" id="bko:CKF48_15135"/>
<gene>
    <name evidence="1" type="ORF">CKF48_15135</name>
</gene>
<proteinExistence type="predicted"/>
<dbReference type="OrthoDB" id="1495225at2"/>